<gene>
    <name evidence="2" type="ORF">AVEN_209320_1</name>
</gene>
<evidence type="ECO:0000256" key="1">
    <source>
        <dbReference type="SAM" id="SignalP"/>
    </source>
</evidence>
<comment type="caution">
    <text evidence="2">The sequence shown here is derived from an EMBL/GenBank/DDBJ whole genome shotgun (WGS) entry which is preliminary data.</text>
</comment>
<dbReference type="Proteomes" id="UP000499080">
    <property type="component" value="Unassembled WGS sequence"/>
</dbReference>
<dbReference type="AlphaFoldDB" id="A0A4Y2CAN9"/>
<feature type="signal peptide" evidence="1">
    <location>
        <begin position="1"/>
        <end position="21"/>
    </location>
</feature>
<organism evidence="2 3">
    <name type="scientific">Araneus ventricosus</name>
    <name type="common">Orbweaver spider</name>
    <name type="synonym">Epeira ventricosa</name>
    <dbReference type="NCBI Taxonomy" id="182803"/>
    <lineage>
        <taxon>Eukaryota</taxon>
        <taxon>Metazoa</taxon>
        <taxon>Ecdysozoa</taxon>
        <taxon>Arthropoda</taxon>
        <taxon>Chelicerata</taxon>
        <taxon>Arachnida</taxon>
        <taxon>Araneae</taxon>
        <taxon>Araneomorphae</taxon>
        <taxon>Entelegynae</taxon>
        <taxon>Araneoidea</taxon>
        <taxon>Araneidae</taxon>
        <taxon>Araneus</taxon>
    </lineage>
</organism>
<keyword evidence="3" id="KW-1185">Reference proteome</keyword>
<evidence type="ECO:0000313" key="2">
    <source>
        <dbReference type="EMBL" id="GBM01512.1"/>
    </source>
</evidence>
<proteinExistence type="predicted"/>
<keyword evidence="1" id="KW-0732">Signal</keyword>
<name>A0A4Y2CAN9_ARAVE</name>
<evidence type="ECO:0008006" key="4">
    <source>
        <dbReference type="Google" id="ProtNLM"/>
    </source>
</evidence>
<sequence>MNWTLLTWVVIYPTTPPPAIAFPSAAREWAVVGKDNCTPYHAYLRRDLRTSPPRKEASRLRPAFIAVKRKFLDFPGPPRSL</sequence>
<feature type="chain" id="PRO_5021222928" description="Secreted protein" evidence="1">
    <location>
        <begin position="22"/>
        <end position="81"/>
    </location>
</feature>
<accession>A0A4Y2CAN9</accession>
<reference evidence="2 3" key="1">
    <citation type="journal article" date="2019" name="Sci. Rep.">
        <title>Orb-weaving spider Araneus ventricosus genome elucidates the spidroin gene catalogue.</title>
        <authorList>
            <person name="Kono N."/>
            <person name="Nakamura H."/>
            <person name="Ohtoshi R."/>
            <person name="Moran D.A.P."/>
            <person name="Shinohara A."/>
            <person name="Yoshida Y."/>
            <person name="Fujiwara M."/>
            <person name="Mori M."/>
            <person name="Tomita M."/>
            <person name="Arakawa K."/>
        </authorList>
    </citation>
    <scope>NUCLEOTIDE SEQUENCE [LARGE SCALE GENOMIC DNA]</scope>
</reference>
<protein>
    <recommendedName>
        <fullName evidence="4">Secreted protein</fullName>
    </recommendedName>
</protein>
<dbReference type="EMBL" id="BGPR01000170">
    <property type="protein sequence ID" value="GBM01512.1"/>
    <property type="molecule type" value="Genomic_DNA"/>
</dbReference>
<evidence type="ECO:0000313" key="3">
    <source>
        <dbReference type="Proteomes" id="UP000499080"/>
    </source>
</evidence>